<dbReference type="Proteomes" id="UP000008177">
    <property type="component" value="Unplaced contigs"/>
</dbReference>
<accession>G2YH21</accession>
<proteinExistence type="predicted"/>
<protein>
    <submittedName>
        <fullName evidence="1">Uncharacterized protein</fullName>
    </submittedName>
</protein>
<reference evidence="2" key="1">
    <citation type="journal article" date="2011" name="PLoS Genet.">
        <title>Genomic analysis of the necrotrophic fungal pathogens Sclerotinia sclerotiorum and Botrytis cinerea.</title>
        <authorList>
            <person name="Amselem J."/>
            <person name="Cuomo C.A."/>
            <person name="van Kan J.A."/>
            <person name="Viaud M."/>
            <person name="Benito E.P."/>
            <person name="Couloux A."/>
            <person name="Coutinho P.M."/>
            <person name="de Vries R.P."/>
            <person name="Dyer P.S."/>
            <person name="Fillinger S."/>
            <person name="Fournier E."/>
            <person name="Gout L."/>
            <person name="Hahn M."/>
            <person name="Kohn L."/>
            <person name="Lapalu N."/>
            <person name="Plummer K.M."/>
            <person name="Pradier J.M."/>
            <person name="Quevillon E."/>
            <person name="Sharon A."/>
            <person name="Simon A."/>
            <person name="ten Have A."/>
            <person name="Tudzynski B."/>
            <person name="Tudzynski P."/>
            <person name="Wincker P."/>
            <person name="Andrew M."/>
            <person name="Anthouard V."/>
            <person name="Beever R.E."/>
            <person name="Beffa R."/>
            <person name="Benoit I."/>
            <person name="Bouzid O."/>
            <person name="Brault B."/>
            <person name="Chen Z."/>
            <person name="Choquer M."/>
            <person name="Collemare J."/>
            <person name="Cotton P."/>
            <person name="Danchin E.G."/>
            <person name="Da Silva C."/>
            <person name="Gautier A."/>
            <person name="Giraud C."/>
            <person name="Giraud T."/>
            <person name="Gonzalez C."/>
            <person name="Grossetete S."/>
            <person name="Guldener U."/>
            <person name="Henrissat B."/>
            <person name="Howlett B.J."/>
            <person name="Kodira C."/>
            <person name="Kretschmer M."/>
            <person name="Lappartient A."/>
            <person name="Leroch M."/>
            <person name="Levis C."/>
            <person name="Mauceli E."/>
            <person name="Neuveglise C."/>
            <person name="Oeser B."/>
            <person name="Pearson M."/>
            <person name="Poulain J."/>
            <person name="Poussereau N."/>
            <person name="Quesneville H."/>
            <person name="Rascle C."/>
            <person name="Schumacher J."/>
            <person name="Segurens B."/>
            <person name="Sexton A."/>
            <person name="Silva E."/>
            <person name="Sirven C."/>
            <person name="Soanes D.M."/>
            <person name="Talbot N.J."/>
            <person name="Templeton M."/>
            <person name="Yandava C."/>
            <person name="Yarden O."/>
            <person name="Zeng Q."/>
            <person name="Rollins J.A."/>
            <person name="Lebrun M.H."/>
            <person name="Dickman M."/>
        </authorList>
    </citation>
    <scope>NUCLEOTIDE SEQUENCE [LARGE SCALE GENOMIC DNA]</scope>
    <source>
        <strain evidence="2">T4</strain>
    </source>
</reference>
<sequence length="59" mass="6470">MTSLSPALVDAKICSNLGQFHTSYLAIPEQNTDIALWRDLGEQSAVKTQYLGLKGMESQ</sequence>
<dbReference type="InParanoid" id="G2YH21"/>
<dbReference type="AlphaFoldDB" id="G2YH21"/>
<organism evidence="1 2">
    <name type="scientific">Botryotinia fuckeliana (strain T4)</name>
    <name type="common">Noble rot fungus</name>
    <name type="synonym">Botrytis cinerea</name>
    <dbReference type="NCBI Taxonomy" id="999810"/>
    <lineage>
        <taxon>Eukaryota</taxon>
        <taxon>Fungi</taxon>
        <taxon>Dikarya</taxon>
        <taxon>Ascomycota</taxon>
        <taxon>Pezizomycotina</taxon>
        <taxon>Leotiomycetes</taxon>
        <taxon>Helotiales</taxon>
        <taxon>Sclerotiniaceae</taxon>
        <taxon>Botrytis</taxon>
    </lineage>
</organism>
<gene>
    <name evidence="1" type="ORF">BofuT4_uP023230.1</name>
</gene>
<evidence type="ECO:0000313" key="2">
    <source>
        <dbReference type="Proteomes" id="UP000008177"/>
    </source>
</evidence>
<dbReference type="HOGENOM" id="CLU_2960497_0_0_1"/>
<dbReference type="EMBL" id="FQ790332">
    <property type="protein sequence ID" value="CCD51055.1"/>
    <property type="molecule type" value="Genomic_DNA"/>
</dbReference>
<name>G2YH21_BOTF4</name>
<evidence type="ECO:0000313" key="1">
    <source>
        <dbReference type="EMBL" id="CCD51055.1"/>
    </source>
</evidence>